<protein>
    <recommendedName>
        <fullName evidence="1">Inhibitor of growth protein N-terminal histone-binding domain-containing protein</fullName>
    </recommendedName>
</protein>
<sequence>MAQPSGPVQVLLSDYTDTLSSLPGELTRSFSDLRELDAVLRSSIESITRKIMLLTSLVENDTVAPSERLVLILDIADDAQRLKMGSEDKIRVAGKACEELVHTHAHANVLLTQISTVMERFSSTLSVHSTTYPHVAPPRFYPSPASTAADASACLLLVPT</sequence>
<dbReference type="Pfam" id="PF12998">
    <property type="entry name" value="ING"/>
    <property type="match status" value="1"/>
</dbReference>
<dbReference type="EMBL" id="MU128959">
    <property type="protein sequence ID" value="KAF9514544.1"/>
    <property type="molecule type" value="Genomic_DNA"/>
</dbReference>
<comment type="caution">
    <text evidence="2">The sequence shown here is derived from an EMBL/GenBank/DDBJ whole genome shotgun (WGS) entry which is preliminary data.</text>
</comment>
<dbReference type="InterPro" id="IPR024610">
    <property type="entry name" value="ING_N_histone-binding"/>
</dbReference>
<accession>A0A9P6AZ97</accession>
<name>A0A9P6AZ97_9AGAM</name>
<dbReference type="Gene3D" id="6.10.140.1740">
    <property type="match status" value="1"/>
</dbReference>
<feature type="domain" description="Inhibitor of growth protein N-terminal histone-binding" evidence="1">
    <location>
        <begin position="11"/>
        <end position="114"/>
    </location>
</feature>
<evidence type="ECO:0000259" key="1">
    <source>
        <dbReference type="SMART" id="SM01408"/>
    </source>
</evidence>
<proteinExistence type="predicted"/>
<dbReference type="OrthoDB" id="2505961at2759"/>
<reference evidence="2" key="1">
    <citation type="journal article" date="2020" name="Nat. Commun.">
        <title>Large-scale genome sequencing of mycorrhizal fungi provides insights into the early evolution of symbiotic traits.</title>
        <authorList>
            <person name="Miyauchi S."/>
            <person name="Kiss E."/>
            <person name="Kuo A."/>
            <person name="Drula E."/>
            <person name="Kohler A."/>
            <person name="Sanchez-Garcia M."/>
            <person name="Morin E."/>
            <person name="Andreopoulos B."/>
            <person name="Barry K.W."/>
            <person name="Bonito G."/>
            <person name="Buee M."/>
            <person name="Carver A."/>
            <person name="Chen C."/>
            <person name="Cichocki N."/>
            <person name="Clum A."/>
            <person name="Culley D."/>
            <person name="Crous P.W."/>
            <person name="Fauchery L."/>
            <person name="Girlanda M."/>
            <person name="Hayes R.D."/>
            <person name="Keri Z."/>
            <person name="LaButti K."/>
            <person name="Lipzen A."/>
            <person name="Lombard V."/>
            <person name="Magnuson J."/>
            <person name="Maillard F."/>
            <person name="Murat C."/>
            <person name="Nolan M."/>
            <person name="Ohm R.A."/>
            <person name="Pangilinan J."/>
            <person name="Pereira M.F."/>
            <person name="Perotto S."/>
            <person name="Peter M."/>
            <person name="Pfister S."/>
            <person name="Riley R."/>
            <person name="Sitrit Y."/>
            <person name="Stielow J.B."/>
            <person name="Szollosi G."/>
            <person name="Zifcakova L."/>
            <person name="Stursova M."/>
            <person name="Spatafora J.W."/>
            <person name="Tedersoo L."/>
            <person name="Vaario L.M."/>
            <person name="Yamada A."/>
            <person name="Yan M."/>
            <person name="Wang P."/>
            <person name="Xu J."/>
            <person name="Bruns T."/>
            <person name="Baldrian P."/>
            <person name="Vilgalys R."/>
            <person name="Dunand C."/>
            <person name="Henrissat B."/>
            <person name="Grigoriev I.V."/>
            <person name="Hibbett D."/>
            <person name="Nagy L.G."/>
            <person name="Martin F.M."/>
        </authorList>
    </citation>
    <scope>NUCLEOTIDE SEQUENCE</scope>
    <source>
        <strain evidence="2">UP504</strain>
    </source>
</reference>
<dbReference type="AlphaFoldDB" id="A0A9P6AZ97"/>
<gene>
    <name evidence="2" type="ORF">BS47DRAFT_857937</name>
</gene>
<keyword evidence="3" id="KW-1185">Reference proteome</keyword>
<dbReference type="CDD" id="cd16859">
    <property type="entry name" value="ING_ING4_5"/>
    <property type="match status" value="1"/>
</dbReference>
<dbReference type="SMART" id="SM01408">
    <property type="entry name" value="ING"/>
    <property type="match status" value="1"/>
</dbReference>
<dbReference type="Proteomes" id="UP000886523">
    <property type="component" value="Unassembled WGS sequence"/>
</dbReference>
<evidence type="ECO:0000313" key="2">
    <source>
        <dbReference type="EMBL" id="KAF9514544.1"/>
    </source>
</evidence>
<evidence type="ECO:0000313" key="3">
    <source>
        <dbReference type="Proteomes" id="UP000886523"/>
    </source>
</evidence>
<organism evidence="2 3">
    <name type="scientific">Hydnum rufescens UP504</name>
    <dbReference type="NCBI Taxonomy" id="1448309"/>
    <lineage>
        <taxon>Eukaryota</taxon>
        <taxon>Fungi</taxon>
        <taxon>Dikarya</taxon>
        <taxon>Basidiomycota</taxon>
        <taxon>Agaricomycotina</taxon>
        <taxon>Agaricomycetes</taxon>
        <taxon>Cantharellales</taxon>
        <taxon>Hydnaceae</taxon>
        <taxon>Hydnum</taxon>
    </lineage>
</organism>